<protein>
    <recommendedName>
        <fullName evidence="2">Endoplasmic reticulum vesicle transporter N-terminal domain-containing protein</fullName>
    </recommendedName>
</protein>
<keyword evidence="4" id="KW-1185">Reference proteome</keyword>
<dbReference type="PaxDb" id="2903-EOD07322"/>
<dbReference type="Pfam" id="PF13850">
    <property type="entry name" value="ERGIC_N"/>
    <property type="match status" value="1"/>
</dbReference>
<dbReference type="KEGG" id="ehx:EMIHUDRAFT_198761"/>
<reference evidence="3" key="2">
    <citation type="submission" date="2024-10" db="UniProtKB">
        <authorList>
            <consortium name="EnsemblProtists"/>
        </authorList>
    </citation>
    <scope>IDENTIFICATION</scope>
</reference>
<dbReference type="eggNOG" id="KOG2667">
    <property type="taxonomic scope" value="Eukaryota"/>
</dbReference>
<dbReference type="GO" id="GO:0005783">
    <property type="term" value="C:endoplasmic reticulum"/>
    <property type="evidence" value="ECO:0007669"/>
    <property type="project" value="TreeGrafter"/>
</dbReference>
<dbReference type="GeneID" id="17253189"/>
<dbReference type="RefSeq" id="XP_005759751.1">
    <property type="nucleotide sequence ID" value="XM_005759694.1"/>
</dbReference>
<dbReference type="InterPro" id="IPR039542">
    <property type="entry name" value="Erv_N"/>
</dbReference>
<evidence type="ECO:0000313" key="4">
    <source>
        <dbReference type="Proteomes" id="UP000013827"/>
    </source>
</evidence>
<dbReference type="HOGENOM" id="CLU_114789_0_0_1"/>
<dbReference type="InterPro" id="IPR045888">
    <property type="entry name" value="Erv"/>
</dbReference>
<dbReference type="PANTHER" id="PTHR10984:SF37">
    <property type="entry name" value="PROTEIN DISULFIDE-ISOMERASE 5-3"/>
    <property type="match status" value="1"/>
</dbReference>
<name>A0A0D3I7T7_EMIH1</name>
<dbReference type="EnsemblProtists" id="EOD07322">
    <property type="protein sequence ID" value="EOD07322"/>
    <property type="gene ID" value="EMIHUDRAFT_198761"/>
</dbReference>
<feature type="domain" description="Endoplasmic reticulum vesicle transporter N-terminal" evidence="2">
    <location>
        <begin position="4"/>
        <end position="92"/>
    </location>
</feature>
<sequence>MEWLKSVHFYRKVPADLTEATLAGGTISLLSSLAMAYLFVSNFRSFLQIETVTSVRLDESQEKKIQINFNVTLHHLPCRFASVDIADVMGTHLQNVSANIVKTRCAAAPS</sequence>
<evidence type="ECO:0000256" key="1">
    <source>
        <dbReference type="SAM" id="Phobius"/>
    </source>
</evidence>
<dbReference type="PANTHER" id="PTHR10984">
    <property type="entry name" value="ENDOPLASMIC RETICULUM-GOLGI INTERMEDIATE COMPARTMENT PROTEIN"/>
    <property type="match status" value="1"/>
</dbReference>
<evidence type="ECO:0000259" key="2">
    <source>
        <dbReference type="Pfam" id="PF13850"/>
    </source>
</evidence>
<organism evidence="3 4">
    <name type="scientific">Emiliania huxleyi (strain CCMP1516)</name>
    <dbReference type="NCBI Taxonomy" id="280463"/>
    <lineage>
        <taxon>Eukaryota</taxon>
        <taxon>Haptista</taxon>
        <taxon>Haptophyta</taxon>
        <taxon>Prymnesiophyceae</taxon>
        <taxon>Isochrysidales</taxon>
        <taxon>Noelaerhabdaceae</taxon>
        <taxon>Emiliania</taxon>
    </lineage>
</organism>
<dbReference type="GO" id="GO:0030134">
    <property type="term" value="C:COPII-coated ER to Golgi transport vesicle"/>
    <property type="evidence" value="ECO:0007669"/>
    <property type="project" value="TreeGrafter"/>
</dbReference>
<reference evidence="4" key="1">
    <citation type="journal article" date="2013" name="Nature">
        <title>Pan genome of the phytoplankton Emiliania underpins its global distribution.</title>
        <authorList>
            <person name="Read B.A."/>
            <person name="Kegel J."/>
            <person name="Klute M.J."/>
            <person name="Kuo A."/>
            <person name="Lefebvre S.C."/>
            <person name="Maumus F."/>
            <person name="Mayer C."/>
            <person name="Miller J."/>
            <person name="Monier A."/>
            <person name="Salamov A."/>
            <person name="Young J."/>
            <person name="Aguilar M."/>
            <person name="Claverie J.M."/>
            <person name="Frickenhaus S."/>
            <person name="Gonzalez K."/>
            <person name="Herman E.K."/>
            <person name="Lin Y.C."/>
            <person name="Napier J."/>
            <person name="Ogata H."/>
            <person name="Sarno A.F."/>
            <person name="Shmutz J."/>
            <person name="Schroeder D."/>
            <person name="de Vargas C."/>
            <person name="Verret F."/>
            <person name="von Dassow P."/>
            <person name="Valentin K."/>
            <person name="Van de Peer Y."/>
            <person name="Wheeler G."/>
            <person name="Dacks J.B."/>
            <person name="Delwiche C.F."/>
            <person name="Dyhrman S.T."/>
            <person name="Glockner G."/>
            <person name="John U."/>
            <person name="Richards T."/>
            <person name="Worden A.Z."/>
            <person name="Zhang X."/>
            <person name="Grigoriev I.V."/>
            <person name="Allen A.E."/>
            <person name="Bidle K."/>
            <person name="Borodovsky M."/>
            <person name="Bowler C."/>
            <person name="Brownlee C."/>
            <person name="Cock J.M."/>
            <person name="Elias M."/>
            <person name="Gladyshev V.N."/>
            <person name="Groth M."/>
            <person name="Guda C."/>
            <person name="Hadaegh A."/>
            <person name="Iglesias-Rodriguez M.D."/>
            <person name="Jenkins J."/>
            <person name="Jones B.M."/>
            <person name="Lawson T."/>
            <person name="Leese F."/>
            <person name="Lindquist E."/>
            <person name="Lobanov A."/>
            <person name="Lomsadze A."/>
            <person name="Malik S.B."/>
            <person name="Marsh M.E."/>
            <person name="Mackinder L."/>
            <person name="Mock T."/>
            <person name="Mueller-Roeber B."/>
            <person name="Pagarete A."/>
            <person name="Parker M."/>
            <person name="Probert I."/>
            <person name="Quesneville H."/>
            <person name="Raines C."/>
            <person name="Rensing S.A."/>
            <person name="Riano-Pachon D.M."/>
            <person name="Richier S."/>
            <person name="Rokitta S."/>
            <person name="Shiraiwa Y."/>
            <person name="Soanes D.M."/>
            <person name="van der Giezen M."/>
            <person name="Wahlund T.M."/>
            <person name="Williams B."/>
            <person name="Wilson W."/>
            <person name="Wolfe G."/>
            <person name="Wurch L.L."/>
        </authorList>
    </citation>
    <scope>NUCLEOTIDE SEQUENCE</scope>
</reference>
<keyword evidence="1" id="KW-0812">Transmembrane</keyword>
<dbReference type="OMA" id="ASKENWM"/>
<evidence type="ECO:0000313" key="3">
    <source>
        <dbReference type="EnsemblProtists" id="EOD07322"/>
    </source>
</evidence>
<dbReference type="AlphaFoldDB" id="A0A0D3I7T7"/>
<accession>A0A0D3I7T7</accession>
<keyword evidence="1" id="KW-1133">Transmembrane helix</keyword>
<feature type="transmembrane region" description="Helical" evidence="1">
    <location>
        <begin position="20"/>
        <end position="40"/>
    </location>
</feature>
<dbReference type="STRING" id="2903.R1BDC6"/>
<proteinExistence type="predicted"/>
<dbReference type="Proteomes" id="UP000013827">
    <property type="component" value="Unassembled WGS sequence"/>
</dbReference>
<keyword evidence="1" id="KW-0472">Membrane</keyword>